<organism evidence="2 3">
    <name type="scientific">Cryoendolithus antarcticus</name>
    <dbReference type="NCBI Taxonomy" id="1507870"/>
    <lineage>
        <taxon>Eukaryota</taxon>
        <taxon>Fungi</taxon>
        <taxon>Dikarya</taxon>
        <taxon>Ascomycota</taxon>
        <taxon>Pezizomycotina</taxon>
        <taxon>Dothideomycetes</taxon>
        <taxon>Dothideomycetidae</taxon>
        <taxon>Cladosporiales</taxon>
        <taxon>Cladosporiaceae</taxon>
        <taxon>Cryoendolithus</taxon>
    </lineage>
</organism>
<feature type="region of interest" description="Disordered" evidence="1">
    <location>
        <begin position="139"/>
        <end position="208"/>
    </location>
</feature>
<proteinExistence type="predicted"/>
<keyword evidence="3" id="KW-1185">Reference proteome</keyword>
<feature type="compositionally biased region" description="Basic and acidic residues" evidence="1">
    <location>
        <begin position="12"/>
        <end position="23"/>
    </location>
</feature>
<feature type="region of interest" description="Disordered" evidence="1">
    <location>
        <begin position="240"/>
        <end position="308"/>
    </location>
</feature>
<evidence type="ECO:0000256" key="1">
    <source>
        <dbReference type="SAM" id="MobiDB-lite"/>
    </source>
</evidence>
<dbReference type="OrthoDB" id="5397087at2759"/>
<dbReference type="EMBL" id="NAJO01000159">
    <property type="protein sequence ID" value="OQN95131.1"/>
    <property type="molecule type" value="Genomic_DNA"/>
</dbReference>
<dbReference type="STRING" id="1507870.A0A1V8S8G8"/>
<dbReference type="AlphaFoldDB" id="A0A1V8S8G8"/>
<feature type="compositionally biased region" description="Low complexity" evidence="1">
    <location>
        <begin position="289"/>
        <end position="308"/>
    </location>
</feature>
<sequence length="474" mass="52920">MPAVRTMPSKPVKTERTHEENQERAYIAASRRSDRSLEARIESARRASEIHKRRTSRSLRVTEADVINEEMYEEEDDDLPMQYRRLTAHLQTQNADFDRRLAAYLTNHVAMRSALGQAVSDAWQNNQFTNISQFMNPNMMEMPMQGQTPQQQQHAFNNTPMMPPQPQQQQQQQQQSRPPTNYSQSPYPVHNGQPMRPTPNSRSVSIATSKDQGLHLKLPQSAQNSPVDKFKHLDRRMSLPVLQQGTPATPLSYRGPATSSHGDSPIMSRNSSHTNLATTHAFKQRSPKRAPAQQSSTSSQQTPRASFPSAFNDCDGFGNFNFDPLSATLPMSTQQLLAGAPADLNLSTMFMPPQQQQTQYGKPAQQPFYSYNPNGKSKSNGSTPPTYSNMPQHHMQGMNQTLSMSMLDNNGAFTNSPANDSVMSPFAPAGYGFGGYEDSFTLDPFKETSSGQLTPGEGEWQGLLNDTWDEQTAV</sequence>
<feature type="region of interest" description="Disordered" evidence="1">
    <location>
        <begin position="1"/>
        <end position="31"/>
    </location>
</feature>
<feature type="compositionally biased region" description="Polar residues" evidence="1">
    <location>
        <begin position="198"/>
        <end position="208"/>
    </location>
</feature>
<gene>
    <name evidence="2" type="ORF">B0A48_18795</name>
</gene>
<name>A0A1V8S8G8_9PEZI</name>
<comment type="caution">
    <text evidence="2">The sequence shown here is derived from an EMBL/GenBank/DDBJ whole genome shotgun (WGS) entry which is preliminary data.</text>
</comment>
<evidence type="ECO:0000313" key="2">
    <source>
        <dbReference type="EMBL" id="OQN95131.1"/>
    </source>
</evidence>
<accession>A0A1V8S8G8</accession>
<dbReference type="Proteomes" id="UP000192596">
    <property type="component" value="Unassembled WGS sequence"/>
</dbReference>
<protein>
    <submittedName>
        <fullName evidence="2">Uncharacterized protein</fullName>
    </submittedName>
</protein>
<dbReference type="InParanoid" id="A0A1V8S8G8"/>
<evidence type="ECO:0000313" key="3">
    <source>
        <dbReference type="Proteomes" id="UP000192596"/>
    </source>
</evidence>
<feature type="compositionally biased region" description="Polar residues" evidence="1">
    <location>
        <begin position="257"/>
        <end position="278"/>
    </location>
</feature>
<feature type="compositionally biased region" description="Polar residues" evidence="1">
    <location>
        <begin position="176"/>
        <end position="186"/>
    </location>
</feature>
<feature type="compositionally biased region" description="Low complexity" evidence="1">
    <location>
        <begin position="139"/>
        <end position="153"/>
    </location>
</feature>
<reference evidence="3" key="1">
    <citation type="submission" date="2017-03" db="EMBL/GenBank/DDBJ databases">
        <title>Genomes of endolithic fungi from Antarctica.</title>
        <authorList>
            <person name="Coleine C."/>
            <person name="Masonjones S."/>
            <person name="Stajich J.E."/>
        </authorList>
    </citation>
    <scope>NUCLEOTIDE SEQUENCE [LARGE SCALE GENOMIC DNA]</scope>
    <source>
        <strain evidence="3">CCFEE 5527</strain>
    </source>
</reference>